<accession>A0A0D1IWT3</accession>
<comment type="caution">
    <text evidence="2">The sequence shown here is derived from an EMBL/GenBank/DDBJ whole genome shotgun (WGS) entry which is preliminary data.</text>
</comment>
<organism evidence="2 3">
    <name type="scientific">Bacillus subtilis</name>
    <dbReference type="NCBI Taxonomy" id="1423"/>
    <lineage>
        <taxon>Bacteria</taxon>
        <taxon>Bacillati</taxon>
        <taxon>Bacillota</taxon>
        <taxon>Bacilli</taxon>
        <taxon>Bacillales</taxon>
        <taxon>Bacillaceae</taxon>
        <taxon>Bacillus</taxon>
    </lineage>
</organism>
<dbReference type="EMBL" id="JXBC01000014">
    <property type="protein sequence ID" value="KIU04444.1"/>
    <property type="molecule type" value="Genomic_DNA"/>
</dbReference>
<feature type="compositionally biased region" description="Polar residues" evidence="1">
    <location>
        <begin position="137"/>
        <end position="160"/>
    </location>
</feature>
<evidence type="ECO:0000313" key="3">
    <source>
        <dbReference type="Proteomes" id="UP000032247"/>
    </source>
</evidence>
<proteinExistence type="predicted"/>
<dbReference type="PATRIC" id="fig|1423.173.peg.4891"/>
<dbReference type="Proteomes" id="UP000032247">
    <property type="component" value="Unassembled WGS sequence"/>
</dbReference>
<name>A0A0D1IWT3_BACIU</name>
<sequence length="248" mass="28691">MSLQKETIIPFIKDVYKYDDVLSVVKAYAVSPRDAKKILKDMNANPDQTEYSEEDVIKTYNNPYNIRDYESIAIVTKKTPEEVEDIIQNQVIQHIANGGAFFGIRGILKITKDEYKKIESKLINKELNMPIAENDITNQKNETAPTSFSSEPPSTDSLKNQGDLRKRLIDKASKKSIKDVYAYENTFRVIAHLLLTLQIDQMLKKNKPKEEIMRVLDIPESYLITYLRDGYAFDIDLIEIERQLDMMK</sequence>
<feature type="region of interest" description="Disordered" evidence="1">
    <location>
        <begin position="137"/>
        <end position="161"/>
    </location>
</feature>
<reference evidence="2 3" key="1">
    <citation type="submission" date="2014-12" db="EMBL/GenBank/DDBJ databases">
        <title>Comparative genome analysis of Bacillus coagulans HM-08, Clostridium butyricum HM-68, Bacillus subtilis HM-66 and Bacillus licheniformis BL-09.</title>
        <authorList>
            <person name="Zhang H."/>
        </authorList>
    </citation>
    <scope>NUCLEOTIDE SEQUENCE [LARGE SCALE GENOMIC DNA]</scope>
    <source>
        <strain evidence="2 3">HM-66</strain>
    </source>
</reference>
<dbReference type="AlphaFoldDB" id="A0A0D1IWT3"/>
<evidence type="ECO:0000313" key="2">
    <source>
        <dbReference type="EMBL" id="KIU04444.1"/>
    </source>
</evidence>
<protein>
    <submittedName>
        <fullName evidence="2">Uncharacterized protein</fullName>
    </submittedName>
</protein>
<evidence type="ECO:0000256" key="1">
    <source>
        <dbReference type="SAM" id="MobiDB-lite"/>
    </source>
</evidence>
<gene>
    <name evidence="2" type="ORF">SC09_contig8orf00088</name>
</gene>